<evidence type="ECO:0008006" key="4">
    <source>
        <dbReference type="Google" id="ProtNLM"/>
    </source>
</evidence>
<feature type="chain" id="PRO_5045255719" description="DUF4369 domain-containing protein" evidence="1">
    <location>
        <begin position="20"/>
        <end position="139"/>
    </location>
</feature>
<gene>
    <name evidence="2" type="ORF">WFZ85_08685</name>
</gene>
<sequence length="139" mass="16424">MTICRFVIALFFFTSFLCAQEIKLKKEIVYFNDSPTFSYIKKGMSNELQVFKLNTSEVIFTIVVDNNSTESKVDDFKKIIFSEQKTIISSKNFRNRNFEFLVDLMLKEKVIDLNGKVDTSNLKRFKEKYNDNSAYQMMR</sequence>
<proteinExistence type="predicted"/>
<accession>A0ABU9N4Q5</accession>
<dbReference type="EMBL" id="JBCGDO010000009">
    <property type="protein sequence ID" value="MEM0542694.1"/>
    <property type="molecule type" value="Genomic_DNA"/>
</dbReference>
<keyword evidence="3" id="KW-1185">Reference proteome</keyword>
<protein>
    <recommendedName>
        <fullName evidence="4">DUF4369 domain-containing protein</fullName>
    </recommendedName>
</protein>
<dbReference type="Proteomes" id="UP001460072">
    <property type="component" value="Unassembled WGS sequence"/>
</dbReference>
<comment type="caution">
    <text evidence="2">The sequence shown here is derived from an EMBL/GenBank/DDBJ whole genome shotgun (WGS) entry which is preliminary data.</text>
</comment>
<feature type="signal peptide" evidence="1">
    <location>
        <begin position="1"/>
        <end position="19"/>
    </location>
</feature>
<organism evidence="2 3">
    <name type="scientific">Flavobacterium aureirubrum</name>
    <dbReference type="NCBI Taxonomy" id="3133147"/>
    <lineage>
        <taxon>Bacteria</taxon>
        <taxon>Pseudomonadati</taxon>
        <taxon>Bacteroidota</taxon>
        <taxon>Flavobacteriia</taxon>
        <taxon>Flavobacteriales</taxon>
        <taxon>Flavobacteriaceae</taxon>
        <taxon>Flavobacterium</taxon>
    </lineage>
</organism>
<dbReference type="RefSeq" id="WP_342695898.1">
    <property type="nucleotide sequence ID" value="NZ_JBCGDO010000009.1"/>
</dbReference>
<evidence type="ECO:0000256" key="1">
    <source>
        <dbReference type="SAM" id="SignalP"/>
    </source>
</evidence>
<evidence type="ECO:0000313" key="3">
    <source>
        <dbReference type="Proteomes" id="UP001460072"/>
    </source>
</evidence>
<name>A0ABU9N4Q5_9FLAO</name>
<keyword evidence="1" id="KW-0732">Signal</keyword>
<evidence type="ECO:0000313" key="2">
    <source>
        <dbReference type="EMBL" id="MEM0542694.1"/>
    </source>
</evidence>
<reference evidence="2 3" key="1">
    <citation type="submission" date="2024-03" db="EMBL/GenBank/DDBJ databases">
        <title>Two novel species of the genus Flavobacterium exhibiting potentially degradation of complex polysaccharides.</title>
        <authorList>
            <person name="Lian X."/>
        </authorList>
    </citation>
    <scope>NUCLEOTIDE SEQUENCE [LARGE SCALE GENOMIC DNA]</scope>
    <source>
        <strain evidence="3">j3</strain>
    </source>
</reference>